<comment type="subcellular location">
    <subcellularLocation>
        <location evidence="1">Secreted</location>
    </subcellularLocation>
</comment>
<dbReference type="InterPro" id="IPR050557">
    <property type="entry name" value="RTX_toxin/Mannuronan_C5-epim"/>
</dbReference>
<keyword evidence="3" id="KW-0106">Calcium</keyword>
<evidence type="ECO:0000313" key="6">
    <source>
        <dbReference type="EMBL" id="MDH0703204.1"/>
    </source>
</evidence>
<dbReference type="PANTHER" id="PTHR38340">
    <property type="entry name" value="S-LAYER PROTEIN"/>
    <property type="match status" value="1"/>
</dbReference>
<reference evidence="6" key="1">
    <citation type="submission" date="2022-09" db="EMBL/GenBank/DDBJ databases">
        <title>Intensive care unit water sources are persistently colonized with multi-drug resistant bacteria and are the site of extensive horizontal gene transfer of antibiotic resistance genes.</title>
        <authorList>
            <person name="Diorio-Toth L."/>
        </authorList>
    </citation>
    <scope>NUCLEOTIDE SEQUENCE</scope>
    <source>
        <strain evidence="6">GD03863</strain>
    </source>
</reference>
<organism evidence="6 7">
    <name type="scientific">Ectopseudomonas toyotomiensis</name>
    <dbReference type="NCBI Taxonomy" id="554344"/>
    <lineage>
        <taxon>Bacteria</taxon>
        <taxon>Pseudomonadati</taxon>
        <taxon>Pseudomonadota</taxon>
        <taxon>Gammaproteobacteria</taxon>
        <taxon>Pseudomonadales</taxon>
        <taxon>Pseudomonadaceae</taxon>
        <taxon>Ectopseudomonas</taxon>
    </lineage>
</organism>
<dbReference type="PRINTS" id="PR00313">
    <property type="entry name" value="CABNDNGRPT"/>
</dbReference>
<dbReference type="InterPro" id="IPR001343">
    <property type="entry name" value="Hemolysn_Ca-bd"/>
</dbReference>
<dbReference type="CDD" id="cd00198">
    <property type="entry name" value="vWFA"/>
    <property type="match status" value="2"/>
</dbReference>
<name>A0AA42LJF1_9GAMM</name>
<feature type="region of interest" description="Disordered" evidence="4">
    <location>
        <begin position="655"/>
        <end position="674"/>
    </location>
</feature>
<dbReference type="EMBL" id="JAOCDH010000019">
    <property type="protein sequence ID" value="MDH0703204.1"/>
    <property type="molecule type" value="Genomic_DNA"/>
</dbReference>
<comment type="caution">
    <text evidence="6">The sequence shown here is derived from an EMBL/GenBank/DDBJ whole genome shotgun (WGS) entry which is preliminary data.</text>
</comment>
<dbReference type="Pfam" id="PF16184">
    <property type="entry name" value="Cadherin_3"/>
    <property type="match status" value="1"/>
</dbReference>
<dbReference type="SMART" id="SM00327">
    <property type="entry name" value="VWA"/>
    <property type="match status" value="2"/>
</dbReference>
<dbReference type="PROSITE" id="PS00330">
    <property type="entry name" value="HEMOLYSIN_CALCIUM"/>
    <property type="match status" value="6"/>
</dbReference>
<dbReference type="PROSITE" id="PS50234">
    <property type="entry name" value="VWFA"/>
    <property type="match status" value="2"/>
</dbReference>
<dbReference type="Pfam" id="PF00353">
    <property type="entry name" value="HemolysinCabind"/>
    <property type="match status" value="3"/>
</dbReference>
<evidence type="ECO:0000256" key="4">
    <source>
        <dbReference type="SAM" id="MobiDB-lite"/>
    </source>
</evidence>
<dbReference type="Pfam" id="PF19116">
    <property type="entry name" value="DUF5801"/>
    <property type="match status" value="3"/>
</dbReference>
<evidence type="ECO:0000256" key="1">
    <source>
        <dbReference type="ARBA" id="ARBA00004613"/>
    </source>
</evidence>
<dbReference type="PANTHER" id="PTHR38340:SF1">
    <property type="entry name" value="S-LAYER PROTEIN"/>
    <property type="match status" value="1"/>
</dbReference>
<dbReference type="Proteomes" id="UP001161137">
    <property type="component" value="Unassembled WGS sequence"/>
</dbReference>
<dbReference type="GO" id="GO:0005509">
    <property type="term" value="F:calcium ion binding"/>
    <property type="evidence" value="ECO:0007669"/>
    <property type="project" value="InterPro"/>
</dbReference>
<evidence type="ECO:0000256" key="3">
    <source>
        <dbReference type="ARBA" id="ARBA00022837"/>
    </source>
</evidence>
<dbReference type="GO" id="GO:0005576">
    <property type="term" value="C:extracellular region"/>
    <property type="evidence" value="ECO:0007669"/>
    <property type="project" value="UniProtKB-SubCell"/>
</dbReference>
<evidence type="ECO:0000256" key="2">
    <source>
        <dbReference type="ARBA" id="ARBA00022525"/>
    </source>
</evidence>
<feature type="region of interest" description="Disordered" evidence="4">
    <location>
        <begin position="461"/>
        <end position="486"/>
    </location>
</feature>
<dbReference type="Pfam" id="PF13519">
    <property type="entry name" value="VWA_2"/>
    <property type="match status" value="1"/>
</dbReference>
<gene>
    <name evidence="6" type="ORF">N5D41_17110</name>
</gene>
<sequence>MDDLPVAKLALSDAGPVVHDETPGHQPGEQTAPLPAAFAGLGSALGWSQSTAAVVSMTLSSYGADGEGSSVFSLSITGGNGAVSGLSTTDEQSILLFKEGDLIVGRVGSDGPAAFAVSLDAGGKLSVVQYLTLQHPLSPTEHNEAISLLNGSTNLINAVLTVTDGDGDVVSSQAVGIGQLVQFRDDGPNATHVVEELVLDDEGLDGGIQGNGQSSGDVEGAHTTLSGTLDFNAGADGLKGITLSGPTMLGSENVTYTWIGNTLTINSTRGALVEVKLLTDPDSGAYTGGYTLELLKPLMHTQQGEDNLPLNIGYVVTDGDNDTATGSLVVTINDDTPTIQVAALDLEASVTFLATDASYLNSYGYYIKGENGVPVSGKVIWANVQGVAADTSHDLSHLDPANTGFFIIPNGGANPGLSNETSVIFQIGAGGNWQAFLNGTPPTPLNGADGANVLFSDATLNPGGSHLQDTDRDGNQNWEDKTDTSDYDYNDVSTTVTWGGAALRLQVDESDVTQNSTANFSSLFHVQAGADGLAAVGGKLYSLSVQQADSGLRDTATNEKVMLSVNPATGAVEGRSEISDEWVFTLSVDASGEVTLDQHRAIVHENGNDPDDVAYLGNGHVSLTLTVTDGDGDQVSGSLDIGKVISFRDDGPSVGNNKTVRLDDDALGGNSGGVGDDVDARHPSGTLNHDFGADGAGSITWLCSGAPSGFSYTVEGNTLLVKQLDQEGGGGQGPLGGTTVLTVTLDSATGAYSVVQNAAIAHVPGGDENNQKFTLSYKVTDKDGDSSATGSLHINVDDDTPVMTEEASACIELQSSYDPVTVTFVLDLSLSMGLNGGAALTALKNAVNQAVDKYIADGVNQGVPVSVQIITFSADASYEGSYNLADPTKVTELRALISDLELGTSTNYNAALSEAITRGMGVTGQHDLFFISDGAHNNPNSGHGPLNLSDWNTFKAAHATDLDVYSIAIGAPGSAYWNMGNLQNISTTNSVSQSMPDSLADVLGGLVSVDAGSTSGSLLDNISFGADGKGAIQSISIDGAPLAAVSNGSQLVTAKGIFKLLDVATGEYEFTANPTQSFGPNGQATVVIQYQVTDGDGDPVTAQLIITIKGDNGVTLLGLDVVGGEQTVYEKYLPAGSEAQGNADQLTQTGTFTINAPDGLATLKIGPTTTFTLEQLQNLATEPLATVAGQWGSLQITGYDAATGVVSYSYTLTQRAAHAEDDDGVLDTFAITATDADGDVATGSLDVRVVDDGPNAVDDDNLATLAEFSENVEVGTVIGLLGNDKFGADGEHASTPHNLAEGEELTGDKGGTIRVVDGKLLYSNTSENVVAGQQVVETFSYSIKDADNDSDSASFTVTLTDRGVVSVSASHNLLADDDDALNPVNPSNTGVGDVDTVLSGTISYDLGGAPVSSVVLDSGATGLQTLAGDAITTTWHSGLLVGHSGSFTSVESANVVFTIAVTGVTNSAANYTMVLRQPVKHAGAGEDTSTPFTVNVTVTDAGGSTGQTSFTVSINDDTPVTPNDISHTITEAAMRTNLLVILDMSGSMDEPAAGFESRMHAAKVALQQLIEKYDELGDVAVRLVTFSNNATSLGDGWMSASTAIGLISAIAYNAGNGATNYDAALATAQTAFGTLGKLSGADVQNVSYFLSDGQPTISDTNPGSNNNGSRYEQDLGDGIDLDEEAAWVAFLNVNHIKSYALGIGSGLNTTDKELLDPIAHDGSSGGQGVPMDADMVSNMADLPDVLVGMAVQSVSGFLNGEFGADGPAALKIAAIEYAGTSYASEDANSNVLTINVPGGHGRLVVNLESGHYTYTAPANITADQNLVFKYVIDDGDGDRATGNLTISLENINRAPSGTNKTLTLLEDGQYILKQADFGFSDVDGNGLLAVKITTMPTAGQLTLNGSALTAGNSVTLAQLEAGQLVFRPAANANGNNYAKFTFQVQDDGGTTPGVDLDPTPNTLTFNVTPVNDAPVISGLGNTLNYIENAPATQIKPSGISLSDVDSTSFAGGSLRVAFAGGATQGDQLSILFESSGNGRISNPSGSTVRYGNNTNIGTWTREASGDLLISFNSSASLTAVAALIQRIAYANTSDNPVAGSRELLFTLTENGASSSTTATVNVTPVNDAPLVSNFSVDVNGAIGFSISDPDSSAFSLAAPFATAFGNPSLALGANTLVLPTEQSNILSDTLQVSDGVATANVVSLRLGTGGNDSLTGTSGTDVMYGFAGNDTLNGEGGSDWLIGGVGDDQLYGGAGNDTYLYSLGDGNDTIYETSGNGSDRILIQGGGAALAALNAYDDNVSGNTGSLVIELNGQTITVNNHYNGSNAQTGVEFINFGGLSFAGYNLGNGDYTISKADPGGNNGNGYTRTVDLSSSSANNFIAGEVRTGSSGASTGIDNIIGGSGNDLIFGHSGNDILTGGGGNDLLVGGAGNDRLLGGNGDDVLIGGIGDDTMSGGSSSNSSGKDTFLWQGGDTGRDTILNFTKDFNGNASGDRLDLSELLSGVDMSGGGIGNLLNYLDISASLESNTGSNHATNGLDTVIKVSVAGTGDFSSPDQTIILQDINLLGAGGYGTGGTETSVILAMLGDGTLKVDAA</sequence>
<dbReference type="Gene3D" id="2.150.10.10">
    <property type="entry name" value="Serralysin-like metalloprotease, C-terminal"/>
    <property type="match status" value="2"/>
</dbReference>
<dbReference type="SUPFAM" id="SSF53300">
    <property type="entry name" value="vWA-like"/>
    <property type="match status" value="2"/>
</dbReference>
<dbReference type="InterPro" id="IPR011049">
    <property type="entry name" value="Serralysin-like_metalloprot_C"/>
</dbReference>
<feature type="region of interest" description="Disordered" evidence="4">
    <location>
        <begin position="12"/>
        <end position="32"/>
    </location>
</feature>
<dbReference type="InterPro" id="IPR002035">
    <property type="entry name" value="VWF_A"/>
</dbReference>
<dbReference type="SUPFAM" id="SSF51120">
    <property type="entry name" value="beta-Roll"/>
    <property type="match status" value="2"/>
</dbReference>
<accession>A0AA42LJF1</accession>
<feature type="domain" description="VWFA" evidence="5">
    <location>
        <begin position="821"/>
        <end position="1022"/>
    </location>
</feature>
<proteinExistence type="predicted"/>
<protein>
    <submittedName>
        <fullName evidence="6">DUF5801 domain-containing protein</fullName>
    </submittedName>
</protein>
<dbReference type="InterPro" id="IPR036465">
    <property type="entry name" value="vWFA_dom_sf"/>
</dbReference>
<dbReference type="InterPro" id="IPR019960">
    <property type="entry name" value="T1SS_VCA0849"/>
</dbReference>
<evidence type="ECO:0000259" key="5">
    <source>
        <dbReference type="PROSITE" id="PS50234"/>
    </source>
</evidence>
<feature type="compositionally biased region" description="Basic and acidic residues" evidence="4">
    <location>
        <begin position="468"/>
        <end position="484"/>
    </location>
</feature>
<dbReference type="InterPro" id="IPR043824">
    <property type="entry name" value="DUF5801"/>
</dbReference>
<feature type="domain" description="VWFA" evidence="5">
    <location>
        <begin position="1537"/>
        <end position="1746"/>
    </location>
</feature>
<keyword evidence="2" id="KW-0964">Secreted</keyword>
<dbReference type="InterPro" id="IPR018511">
    <property type="entry name" value="Hemolysin-typ_Ca-bd_CS"/>
</dbReference>
<dbReference type="NCBIfam" id="TIGR03661">
    <property type="entry name" value="T1SS_VCA0849"/>
    <property type="match status" value="1"/>
</dbReference>
<dbReference type="Gene3D" id="3.40.50.410">
    <property type="entry name" value="von Willebrand factor, type A domain"/>
    <property type="match status" value="2"/>
</dbReference>
<evidence type="ECO:0000313" key="7">
    <source>
        <dbReference type="Proteomes" id="UP001161137"/>
    </source>
</evidence>